<organism evidence="2 3">
    <name type="scientific">Rossellomorea oryzaecorticis</name>
    <dbReference type="NCBI Taxonomy" id="1396505"/>
    <lineage>
        <taxon>Bacteria</taxon>
        <taxon>Bacillati</taxon>
        <taxon>Bacillota</taxon>
        <taxon>Bacilli</taxon>
        <taxon>Bacillales</taxon>
        <taxon>Bacillaceae</taxon>
        <taxon>Rossellomorea</taxon>
    </lineage>
</organism>
<protein>
    <recommendedName>
        <fullName evidence="1">Sublancin immunity protein SunI-like PH domain-containing protein</fullName>
    </recommendedName>
</protein>
<feature type="domain" description="Sublancin immunity protein SunI-like PH" evidence="1">
    <location>
        <begin position="4"/>
        <end position="83"/>
    </location>
</feature>
<dbReference type="RefSeq" id="WP_197670412.1">
    <property type="nucleotide sequence ID" value="NZ_JBJOSA010000015.1"/>
</dbReference>
<name>A0ABW8VSD0_9BACI</name>
<dbReference type="InterPro" id="IPR055365">
    <property type="entry name" value="PH_SunI-like"/>
</dbReference>
<reference evidence="2 3" key="1">
    <citation type="submission" date="2024-12" db="EMBL/GenBank/DDBJ databases">
        <authorList>
            <person name="Li X."/>
            <person name="Zhang D."/>
        </authorList>
    </citation>
    <scope>NUCLEOTIDE SEQUENCE [LARGE SCALE GENOMIC DNA]</scope>
    <source>
        <strain evidence="2 3">JCM19602</strain>
    </source>
</reference>
<comment type="caution">
    <text evidence="2">The sequence shown here is derived from an EMBL/GenBank/DDBJ whole genome shotgun (WGS) entry which is preliminary data.</text>
</comment>
<keyword evidence="3" id="KW-1185">Reference proteome</keyword>
<proteinExistence type="predicted"/>
<evidence type="ECO:0000259" key="1">
    <source>
        <dbReference type="Pfam" id="PF23491"/>
    </source>
</evidence>
<evidence type="ECO:0000313" key="3">
    <source>
        <dbReference type="Proteomes" id="UP001628668"/>
    </source>
</evidence>
<dbReference type="Proteomes" id="UP001628668">
    <property type="component" value="Unassembled WGS sequence"/>
</dbReference>
<sequence>MELFELKVTENQGILQIRWQLSKIEIPLADIVNVEDDDTYGGREKSAIRIGNPYGHTDRVVIQTKTETYILFTSIGGLREKILSYQQHGEVRS</sequence>
<evidence type="ECO:0000313" key="2">
    <source>
        <dbReference type="EMBL" id="MFL8938286.1"/>
    </source>
</evidence>
<dbReference type="EMBL" id="JBJOSA010000015">
    <property type="protein sequence ID" value="MFL8938286.1"/>
    <property type="molecule type" value="Genomic_DNA"/>
</dbReference>
<accession>A0ABW8VSD0</accession>
<dbReference type="Pfam" id="PF23491">
    <property type="entry name" value="bPH_8"/>
    <property type="match status" value="1"/>
</dbReference>
<gene>
    <name evidence="2" type="ORF">ACKA06_15960</name>
</gene>